<evidence type="ECO:0000313" key="11">
    <source>
        <dbReference type="EMBL" id="MCM2531649.1"/>
    </source>
</evidence>
<keyword evidence="3" id="KW-0645">Protease</keyword>
<comment type="similarity">
    <text evidence="2 8">Belongs to the peptidase M14 family.</text>
</comment>
<dbReference type="Gene3D" id="3.10.350.10">
    <property type="entry name" value="LysM domain"/>
    <property type="match status" value="1"/>
</dbReference>
<dbReference type="SMART" id="SM00257">
    <property type="entry name" value="LysM"/>
    <property type="match status" value="2"/>
</dbReference>
<dbReference type="InterPro" id="IPR057246">
    <property type="entry name" value="CARBOXYPEPT_ZN_1"/>
</dbReference>
<feature type="domain" description="Peptidase M14" evidence="10">
    <location>
        <begin position="108"/>
        <end position="393"/>
    </location>
</feature>
<dbReference type="PANTHER" id="PTHR11705">
    <property type="entry name" value="PROTEASE FAMILY M14 CARBOXYPEPTIDASE A,B"/>
    <property type="match status" value="1"/>
</dbReference>
<evidence type="ECO:0000259" key="10">
    <source>
        <dbReference type="PROSITE" id="PS52035"/>
    </source>
</evidence>
<evidence type="ECO:0000313" key="12">
    <source>
        <dbReference type="Proteomes" id="UP001523262"/>
    </source>
</evidence>
<evidence type="ECO:0000256" key="6">
    <source>
        <dbReference type="ARBA" id="ARBA00022833"/>
    </source>
</evidence>
<name>A0ABT0W6J5_9BACI</name>
<evidence type="ECO:0000256" key="2">
    <source>
        <dbReference type="ARBA" id="ARBA00005988"/>
    </source>
</evidence>
<keyword evidence="5" id="KW-0378">Hydrolase</keyword>
<dbReference type="PROSITE" id="PS00132">
    <property type="entry name" value="CARBOXYPEPT_ZN_1"/>
    <property type="match status" value="1"/>
</dbReference>
<evidence type="ECO:0000256" key="1">
    <source>
        <dbReference type="ARBA" id="ARBA00001947"/>
    </source>
</evidence>
<gene>
    <name evidence="11" type="ORF">NDK43_03575</name>
</gene>
<evidence type="ECO:0000256" key="5">
    <source>
        <dbReference type="ARBA" id="ARBA00022801"/>
    </source>
</evidence>
<dbReference type="EMBL" id="JAMQCR010000001">
    <property type="protein sequence ID" value="MCM2531649.1"/>
    <property type="molecule type" value="Genomic_DNA"/>
</dbReference>
<dbReference type="InterPro" id="IPR036779">
    <property type="entry name" value="LysM_dom_sf"/>
</dbReference>
<proteinExistence type="inferred from homology"/>
<feature type="domain" description="LysM" evidence="9">
    <location>
        <begin position="51"/>
        <end position="95"/>
    </location>
</feature>
<dbReference type="SUPFAM" id="SSF53187">
    <property type="entry name" value="Zn-dependent exopeptidases"/>
    <property type="match status" value="1"/>
</dbReference>
<evidence type="ECO:0000256" key="4">
    <source>
        <dbReference type="ARBA" id="ARBA00022723"/>
    </source>
</evidence>
<dbReference type="InterPro" id="IPR000834">
    <property type="entry name" value="Peptidase_M14"/>
</dbReference>
<keyword evidence="12" id="KW-1185">Reference proteome</keyword>
<keyword evidence="4" id="KW-0479">Metal-binding</keyword>
<protein>
    <submittedName>
        <fullName evidence="11">LysM peptidoglycan-binding domain-containing protein</fullName>
    </submittedName>
</protein>
<dbReference type="InterPro" id="IPR018392">
    <property type="entry name" value="LysM"/>
</dbReference>
<dbReference type="Proteomes" id="UP001523262">
    <property type="component" value="Unassembled WGS sequence"/>
</dbReference>
<dbReference type="Pfam" id="PF00246">
    <property type="entry name" value="Peptidase_M14"/>
    <property type="match status" value="1"/>
</dbReference>
<evidence type="ECO:0000256" key="8">
    <source>
        <dbReference type="PROSITE-ProRule" id="PRU01379"/>
    </source>
</evidence>
<dbReference type="CDD" id="cd06229">
    <property type="entry name" value="M14_Endopeptidase_I"/>
    <property type="match status" value="1"/>
</dbReference>
<dbReference type="InterPro" id="IPR034274">
    <property type="entry name" value="ENP1_M14_CPD"/>
</dbReference>
<comment type="cofactor">
    <cofactor evidence="1">
        <name>Zn(2+)</name>
        <dbReference type="ChEBI" id="CHEBI:29105"/>
    </cofactor>
</comment>
<accession>A0ABT0W6J5</accession>
<dbReference type="SMART" id="SM00631">
    <property type="entry name" value="Zn_pept"/>
    <property type="match status" value="1"/>
</dbReference>
<dbReference type="PROSITE" id="PS52035">
    <property type="entry name" value="PEPTIDASE_M14"/>
    <property type="match status" value="1"/>
</dbReference>
<comment type="caution">
    <text evidence="11">The sequence shown here is derived from an EMBL/GenBank/DDBJ whole genome shotgun (WGS) entry which is preliminary data.</text>
</comment>
<dbReference type="Pfam" id="PF01476">
    <property type="entry name" value="LysM"/>
    <property type="match status" value="2"/>
</dbReference>
<keyword evidence="7" id="KW-0482">Metalloprotease</keyword>
<dbReference type="CDD" id="cd00118">
    <property type="entry name" value="LysM"/>
    <property type="match status" value="1"/>
</dbReference>
<evidence type="ECO:0000256" key="3">
    <source>
        <dbReference type="ARBA" id="ARBA00022670"/>
    </source>
</evidence>
<evidence type="ECO:0000256" key="7">
    <source>
        <dbReference type="ARBA" id="ARBA00023049"/>
    </source>
</evidence>
<feature type="domain" description="LysM" evidence="9">
    <location>
        <begin position="1"/>
        <end position="45"/>
    </location>
</feature>
<feature type="active site" description="Proton donor/acceptor" evidence="8">
    <location>
        <position position="365"/>
    </location>
</feature>
<evidence type="ECO:0000259" key="9">
    <source>
        <dbReference type="PROSITE" id="PS51782"/>
    </source>
</evidence>
<sequence length="396" mass="44396">MEVLVRTGDSLSYYSSLFKIPLNLILDSNPNANPTNLKISEKIAIPGYQLISYTIKKNDTFSKIAASRNYSIDALMLLNQQIQPDHLTPGATILLPKRLLHSITNNTFPWDYKKVCEMINGLKRAYPFIAVSTIGSSVLGNPIQEIRIGKGKKKVHMNASFHANEWITTMVLMNLLNKYLLSLTNGNLMRGLNCITQYDHIALSIVPMVNPDGVDLVLNGPPLKLREEVMKINKGSDDFVHWKANIRGVDLNKQYPANWGMATKNKLSLSPAPRDYPGSAPLTEPEAIAMADLAKTASFDCILAFHTQGEEFYWGYEGHEPPESGTIAKEFERMSGYQAIRYVESHAGYKDWYIQEFKRPGFTLELGKGINPLPLSQFPEMLKRVEGIFILALSLS</sequence>
<dbReference type="PANTHER" id="PTHR11705:SF143">
    <property type="entry name" value="SLL0236 PROTEIN"/>
    <property type="match status" value="1"/>
</dbReference>
<keyword evidence="6" id="KW-0862">Zinc</keyword>
<organism evidence="11 12">
    <name type="scientific">Neobacillus pocheonensis</name>
    <dbReference type="NCBI Taxonomy" id="363869"/>
    <lineage>
        <taxon>Bacteria</taxon>
        <taxon>Bacillati</taxon>
        <taxon>Bacillota</taxon>
        <taxon>Bacilli</taxon>
        <taxon>Bacillales</taxon>
        <taxon>Bacillaceae</taxon>
        <taxon>Neobacillus</taxon>
    </lineage>
</organism>
<dbReference type="SUPFAM" id="SSF54106">
    <property type="entry name" value="LysM domain"/>
    <property type="match status" value="1"/>
</dbReference>
<dbReference type="Gene3D" id="3.40.630.10">
    <property type="entry name" value="Zn peptidases"/>
    <property type="match status" value="1"/>
</dbReference>
<reference evidence="11 12" key="1">
    <citation type="submission" date="2022-06" db="EMBL/GenBank/DDBJ databases">
        <authorList>
            <person name="Jeon C.O."/>
        </authorList>
    </citation>
    <scope>NUCLEOTIDE SEQUENCE [LARGE SCALE GENOMIC DNA]</scope>
    <source>
        <strain evidence="11 12">KCTC 13943</strain>
    </source>
</reference>
<dbReference type="PROSITE" id="PS51782">
    <property type="entry name" value="LYSM"/>
    <property type="match status" value="2"/>
</dbReference>